<dbReference type="OrthoDB" id="347435at2759"/>
<dbReference type="RefSeq" id="XP_016604945.1">
    <property type="nucleotide sequence ID" value="XM_016755889.1"/>
</dbReference>
<dbReference type="InterPro" id="IPR027417">
    <property type="entry name" value="P-loop_NTPase"/>
</dbReference>
<protein>
    <submittedName>
        <fullName evidence="1">Uncharacterized protein</fullName>
    </submittedName>
</protein>
<dbReference type="FunCoup" id="A0A0L0H5V5">
    <property type="interactions" value="405"/>
</dbReference>
<organism evidence="1 2">
    <name type="scientific">Spizellomyces punctatus (strain DAOM BR117)</name>
    <dbReference type="NCBI Taxonomy" id="645134"/>
    <lineage>
        <taxon>Eukaryota</taxon>
        <taxon>Fungi</taxon>
        <taxon>Fungi incertae sedis</taxon>
        <taxon>Chytridiomycota</taxon>
        <taxon>Chytridiomycota incertae sedis</taxon>
        <taxon>Chytridiomycetes</taxon>
        <taxon>Spizellomycetales</taxon>
        <taxon>Spizellomycetaceae</taxon>
        <taxon>Spizellomyces</taxon>
    </lineage>
</organism>
<dbReference type="SUPFAM" id="SSF52540">
    <property type="entry name" value="P-loop containing nucleoside triphosphate hydrolases"/>
    <property type="match status" value="1"/>
</dbReference>
<proteinExistence type="predicted"/>
<accession>A0A0L0H5V5</accession>
<evidence type="ECO:0000313" key="2">
    <source>
        <dbReference type="Proteomes" id="UP000053201"/>
    </source>
</evidence>
<dbReference type="VEuPathDB" id="FungiDB:SPPG_07731"/>
<keyword evidence="2" id="KW-1185">Reference proteome</keyword>
<evidence type="ECO:0000313" key="1">
    <source>
        <dbReference type="EMBL" id="KNC96905.1"/>
    </source>
</evidence>
<dbReference type="STRING" id="645134.A0A0L0H5V5"/>
<reference evidence="1 2" key="1">
    <citation type="submission" date="2009-08" db="EMBL/GenBank/DDBJ databases">
        <title>The Genome Sequence of Spizellomyces punctatus strain DAOM BR117.</title>
        <authorList>
            <consortium name="The Broad Institute Genome Sequencing Platform"/>
            <person name="Russ C."/>
            <person name="Cuomo C."/>
            <person name="Shea T."/>
            <person name="Young S.K."/>
            <person name="Zeng Q."/>
            <person name="Koehrsen M."/>
            <person name="Haas B."/>
            <person name="Borodovsky M."/>
            <person name="Guigo R."/>
            <person name="Alvarado L."/>
            <person name="Berlin A."/>
            <person name="Bochicchio J."/>
            <person name="Borenstein D."/>
            <person name="Chapman S."/>
            <person name="Chen Z."/>
            <person name="Engels R."/>
            <person name="Freedman E."/>
            <person name="Gellesch M."/>
            <person name="Goldberg J."/>
            <person name="Griggs A."/>
            <person name="Gujja S."/>
            <person name="Heiman D."/>
            <person name="Hepburn T."/>
            <person name="Howarth C."/>
            <person name="Jen D."/>
            <person name="Larson L."/>
            <person name="Lewis B."/>
            <person name="Mehta T."/>
            <person name="Park D."/>
            <person name="Pearson M."/>
            <person name="Roberts A."/>
            <person name="Saif S."/>
            <person name="Shenoy N."/>
            <person name="Sisk P."/>
            <person name="Stolte C."/>
            <person name="Sykes S."/>
            <person name="Thomson T."/>
            <person name="Walk T."/>
            <person name="White J."/>
            <person name="Yandava C."/>
            <person name="Burger G."/>
            <person name="Gray M.W."/>
            <person name="Holland P.W.H."/>
            <person name="King N."/>
            <person name="Lang F.B.F."/>
            <person name="Roger A.J."/>
            <person name="Ruiz-Trillo I."/>
            <person name="Lander E."/>
            <person name="Nusbaum C."/>
        </authorList>
    </citation>
    <scope>NUCLEOTIDE SEQUENCE [LARGE SCALE GENOMIC DNA]</scope>
    <source>
        <strain evidence="1 2">DAOM BR117</strain>
    </source>
</reference>
<dbReference type="OMA" id="FWRSLHP"/>
<dbReference type="eggNOG" id="KOG2878">
    <property type="taxonomic scope" value="Eukaryota"/>
</dbReference>
<dbReference type="EMBL" id="KQ257466">
    <property type="protein sequence ID" value="KNC96905.1"/>
    <property type="molecule type" value="Genomic_DNA"/>
</dbReference>
<name>A0A0L0H5V5_SPIPD</name>
<dbReference type="PANTHER" id="PTHR10285">
    <property type="entry name" value="URIDINE KINASE"/>
    <property type="match status" value="1"/>
</dbReference>
<dbReference type="Gene3D" id="3.40.50.300">
    <property type="entry name" value="P-loop containing nucleotide triphosphate hydrolases"/>
    <property type="match status" value="1"/>
</dbReference>
<dbReference type="InParanoid" id="A0A0L0H5V5"/>
<sequence length="307" mass="34444">MSATTTNPTSLVSLVIKQVISWLGADLSQQPPTVPLTPLIVGLTGPQGIGKTTLVRQVVQTLNNPPYNLKATHFSLDDLYYPHATLQDIANHNADNPLLQWRGNPGTHDIALGEQVLEAFKRGNQTKKDIHIPVYDKSLNNGRGDRIDQAHWKKAQPPFHLIILEGWCLGFTPPTDITPLYNSDTVPDTSLLPAFPHLRAHSVEHIQTVLEHLTHQQRLTKYMDALIHIHPSSLSHVYTWRLEQEHTMKASNGGYGMSDQEVKEFVDMFMPLYAACLPGLLERGWQGGHYLRVTLDERREILDVNGS</sequence>
<dbReference type="AlphaFoldDB" id="A0A0L0H5V5"/>
<dbReference type="Proteomes" id="UP000053201">
    <property type="component" value="Unassembled WGS sequence"/>
</dbReference>
<dbReference type="GeneID" id="27690928"/>
<gene>
    <name evidence="1" type="ORF">SPPG_07731</name>
</gene>